<dbReference type="Gramene" id="ERN06748">
    <property type="protein sequence ID" value="ERN06748"/>
    <property type="gene ID" value="AMTR_s00005p00090980"/>
</dbReference>
<evidence type="ECO:0000313" key="2">
    <source>
        <dbReference type="EMBL" id="ERN06748.1"/>
    </source>
</evidence>
<feature type="compositionally biased region" description="Polar residues" evidence="1">
    <location>
        <begin position="82"/>
        <end position="100"/>
    </location>
</feature>
<dbReference type="HOGENOM" id="CLU_2309808_0_0_1"/>
<gene>
    <name evidence="2" type="ORF">AMTR_s00005p00090980</name>
</gene>
<accession>W1PFM5</accession>
<evidence type="ECO:0000256" key="1">
    <source>
        <dbReference type="SAM" id="MobiDB-lite"/>
    </source>
</evidence>
<dbReference type="Proteomes" id="UP000017836">
    <property type="component" value="Unassembled WGS sequence"/>
</dbReference>
<evidence type="ECO:0000313" key="3">
    <source>
        <dbReference type="Proteomes" id="UP000017836"/>
    </source>
</evidence>
<dbReference type="EMBL" id="KI393866">
    <property type="protein sequence ID" value="ERN06748.1"/>
    <property type="molecule type" value="Genomic_DNA"/>
</dbReference>
<organism evidence="2 3">
    <name type="scientific">Amborella trichopoda</name>
    <dbReference type="NCBI Taxonomy" id="13333"/>
    <lineage>
        <taxon>Eukaryota</taxon>
        <taxon>Viridiplantae</taxon>
        <taxon>Streptophyta</taxon>
        <taxon>Embryophyta</taxon>
        <taxon>Tracheophyta</taxon>
        <taxon>Spermatophyta</taxon>
        <taxon>Magnoliopsida</taxon>
        <taxon>Amborellales</taxon>
        <taxon>Amborellaceae</taxon>
        <taxon>Amborella</taxon>
    </lineage>
</organism>
<sequence>MKRGLPKIQDGDQVPTTSWPSKKFPASTVLLILLALYSQEPPLEQSTGQATSKNDWLDCPLFENTTVTKGEYRTIHRGDQLIPSTRTSKANPGSLAKGTS</sequence>
<feature type="region of interest" description="Disordered" evidence="1">
    <location>
        <begin position="77"/>
        <end position="100"/>
    </location>
</feature>
<protein>
    <submittedName>
        <fullName evidence="2">Uncharacterized protein</fullName>
    </submittedName>
</protein>
<dbReference type="AlphaFoldDB" id="W1PFM5"/>
<reference evidence="3" key="1">
    <citation type="journal article" date="2013" name="Science">
        <title>The Amborella genome and the evolution of flowering plants.</title>
        <authorList>
            <consortium name="Amborella Genome Project"/>
        </authorList>
    </citation>
    <scope>NUCLEOTIDE SEQUENCE [LARGE SCALE GENOMIC DNA]</scope>
</reference>
<name>W1PFM5_AMBTC</name>
<proteinExistence type="predicted"/>
<keyword evidence="3" id="KW-1185">Reference proteome</keyword>
<feature type="region of interest" description="Disordered" evidence="1">
    <location>
        <begin position="1"/>
        <end position="22"/>
    </location>
</feature>